<dbReference type="EMBL" id="ML976983">
    <property type="protein sequence ID" value="KAF1960037.1"/>
    <property type="molecule type" value="Genomic_DNA"/>
</dbReference>
<keyword evidence="2" id="KW-0812">Transmembrane</keyword>
<gene>
    <name evidence="4" type="ORF">CC80DRAFT_544502</name>
</gene>
<feature type="chain" id="PRO_5025404637" evidence="3">
    <location>
        <begin position="22"/>
        <end position="443"/>
    </location>
</feature>
<keyword evidence="2" id="KW-0472">Membrane</keyword>
<feature type="region of interest" description="Disordered" evidence="1">
    <location>
        <begin position="373"/>
        <end position="443"/>
    </location>
</feature>
<keyword evidence="2" id="KW-1133">Transmembrane helix</keyword>
<organism evidence="4 5">
    <name type="scientific">Byssothecium circinans</name>
    <dbReference type="NCBI Taxonomy" id="147558"/>
    <lineage>
        <taxon>Eukaryota</taxon>
        <taxon>Fungi</taxon>
        <taxon>Dikarya</taxon>
        <taxon>Ascomycota</taxon>
        <taxon>Pezizomycotina</taxon>
        <taxon>Dothideomycetes</taxon>
        <taxon>Pleosporomycetidae</taxon>
        <taxon>Pleosporales</taxon>
        <taxon>Massarineae</taxon>
        <taxon>Massarinaceae</taxon>
        <taxon>Byssothecium</taxon>
    </lineage>
</organism>
<feature type="signal peptide" evidence="3">
    <location>
        <begin position="1"/>
        <end position="21"/>
    </location>
</feature>
<reference evidence="4" key="1">
    <citation type="journal article" date="2020" name="Stud. Mycol.">
        <title>101 Dothideomycetes genomes: a test case for predicting lifestyles and emergence of pathogens.</title>
        <authorList>
            <person name="Haridas S."/>
            <person name="Albert R."/>
            <person name="Binder M."/>
            <person name="Bloem J."/>
            <person name="Labutti K."/>
            <person name="Salamov A."/>
            <person name="Andreopoulos B."/>
            <person name="Baker S."/>
            <person name="Barry K."/>
            <person name="Bills G."/>
            <person name="Bluhm B."/>
            <person name="Cannon C."/>
            <person name="Castanera R."/>
            <person name="Culley D."/>
            <person name="Daum C."/>
            <person name="Ezra D."/>
            <person name="Gonzalez J."/>
            <person name="Henrissat B."/>
            <person name="Kuo A."/>
            <person name="Liang C."/>
            <person name="Lipzen A."/>
            <person name="Lutzoni F."/>
            <person name="Magnuson J."/>
            <person name="Mondo S."/>
            <person name="Nolan M."/>
            <person name="Ohm R."/>
            <person name="Pangilinan J."/>
            <person name="Park H.-J."/>
            <person name="Ramirez L."/>
            <person name="Alfaro M."/>
            <person name="Sun H."/>
            <person name="Tritt A."/>
            <person name="Yoshinaga Y."/>
            <person name="Zwiers L.-H."/>
            <person name="Turgeon B."/>
            <person name="Goodwin S."/>
            <person name="Spatafora J."/>
            <person name="Crous P."/>
            <person name="Grigoriev I."/>
        </authorList>
    </citation>
    <scope>NUCLEOTIDE SEQUENCE</scope>
    <source>
        <strain evidence="4">CBS 675.92</strain>
    </source>
</reference>
<dbReference type="OrthoDB" id="3917128at2759"/>
<protein>
    <submittedName>
        <fullName evidence="4">Uncharacterized protein</fullName>
    </submittedName>
</protein>
<dbReference type="Proteomes" id="UP000800035">
    <property type="component" value="Unassembled WGS sequence"/>
</dbReference>
<evidence type="ECO:0000256" key="1">
    <source>
        <dbReference type="SAM" id="MobiDB-lite"/>
    </source>
</evidence>
<name>A0A6A5UG19_9PLEO</name>
<evidence type="ECO:0000256" key="2">
    <source>
        <dbReference type="SAM" id="Phobius"/>
    </source>
</evidence>
<evidence type="ECO:0000256" key="3">
    <source>
        <dbReference type="SAM" id="SignalP"/>
    </source>
</evidence>
<evidence type="ECO:0000313" key="4">
    <source>
        <dbReference type="EMBL" id="KAF1960037.1"/>
    </source>
</evidence>
<keyword evidence="5" id="KW-1185">Reference proteome</keyword>
<keyword evidence="3" id="KW-0732">Signal</keyword>
<feature type="compositionally biased region" description="Basic and acidic residues" evidence="1">
    <location>
        <begin position="386"/>
        <end position="403"/>
    </location>
</feature>
<evidence type="ECO:0000313" key="5">
    <source>
        <dbReference type="Proteomes" id="UP000800035"/>
    </source>
</evidence>
<proteinExistence type="predicted"/>
<sequence>MRWSLPLVSLFFLNTAAFVYDFPLNCAGRKAANNKECQEPLPDAVTAVLPGKFYVARLPCLDCPAVETAGENEGRKSENELFFNISLSHDKRTLYLNDQPILPTFTTIPTPQRIAASQIAPDFTRADLDTTIECALEICADKPCSCLNSSRPDTDWYFGKANLDFDFSSHWLSTDSATQREKWEVTFDVIGGWDNLAGDKVWKANHTKQQMLRILVEGEEIDGEIYPGEKNRQGGGSLFEENPATEETQYEYTITSVGLTKRTYTFPITPQALGFWSGLRRFFGLDVVRTDGHVVYLQEEWARYGKKGSLRNHMGVIVNDWPWTGIFATLGSVVGGIVALYLASKLFTIVKQQRELARWDGMDTVWANMRRDSEARDEDEEGDGLLSREERYRDSVGEGSYRDDVDDAGSGPPRYTDDVQTNKPLPSKPLPEKPLPAVPLIDA</sequence>
<accession>A0A6A5UG19</accession>
<feature type="transmembrane region" description="Helical" evidence="2">
    <location>
        <begin position="321"/>
        <end position="343"/>
    </location>
</feature>
<feature type="compositionally biased region" description="Pro residues" evidence="1">
    <location>
        <begin position="426"/>
        <end position="437"/>
    </location>
</feature>
<dbReference type="AlphaFoldDB" id="A0A6A5UG19"/>